<feature type="region of interest" description="Disordered" evidence="2">
    <location>
        <begin position="91"/>
        <end position="119"/>
    </location>
</feature>
<feature type="compositionally biased region" description="Basic and acidic residues" evidence="2">
    <location>
        <begin position="91"/>
        <end position="101"/>
    </location>
</feature>
<feature type="region of interest" description="Disordered" evidence="2">
    <location>
        <begin position="296"/>
        <end position="326"/>
    </location>
</feature>
<accession>A0A8B8HGM5</accession>
<proteinExistence type="predicted"/>
<gene>
    <name evidence="4" type="primary">LOC113392005</name>
</gene>
<keyword evidence="3" id="KW-1185">Reference proteome</keyword>
<dbReference type="OrthoDB" id="7476567at2759"/>
<evidence type="ECO:0000313" key="4">
    <source>
        <dbReference type="RefSeq" id="XP_026483983.2"/>
    </source>
</evidence>
<reference evidence="4" key="1">
    <citation type="submission" date="2025-08" db="UniProtKB">
        <authorList>
            <consortium name="RefSeq"/>
        </authorList>
    </citation>
    <scope>IDENTIFICATION</scope>
    <source>
        <tissue evidence="4">Whole body</tissue>
    </source>
</reference>
<dbReference type="RefSeq" id="XP_026483983.2">
    <property type="nucleotide sequence ID" value="XM_026628198.2"/>
</dbReference>
<feature type="compositionally biased region" description="Basic and acidic residues" evidence="2">
    <location>
        <begin position="316"/>
        <end position="326"/>
    </location>
</feature>
<feature type="coiled-coil region" evidence="1">
    <location>
        <begin position="126"/>
        <end position="162"/>
    </location>
</feature>
<dbReference type="GeneID" id="113392005"/>
<organism evidence="3 4">
    <name type="scientific">Vanessa tameamea</name>
    <name type="common">Kamehameha butterfly</name>
    <dbReference type="NCBI Taxonomy" id="334116"/>
    <lineage>
        <taxon>Eukaryota</taxon>
        <taxon>Metazoa</taxon>
        <taxon>Ecdysozoa</taxon>
        <taxon>Arthropoda</taxon>
        <taxon>Hexapoda</taxon>
        <taxon>Insecta</taxon>
        <taxon>Pterygota</taxon>
        <taxon>Neoptera</taxon>
        <taxon>Endopterygota</taxon>
        <taxon>Lepidoptera</taxon>
        <taxon>Glossata</taxon>
        <taxon>Ditrysia</taxon>
        <taxon>Papilionoidea</taxon>
        <taxon>Nymphalidae</taxon>
        <taxon>Nymphalinae</taxon>
        <taxon>Vanessa</taxon>
    </lineage>
</organism>
<keyword evidence="1" id="KW-0175">Coiled coil</keyword>
<evidence type="ECO:0000256" key="2">
    <source>
        <dbReference type="SAM" id="MobiDB-lite"/>
    </source>
</evidence>
<dbReference type="AlphaFoldDB" id="A0A8B8HGM5"/>
<evidence type="ECO:0000313" key="3">
    <source>
        <dbReference type="Proteomes" id="UP001652626"/>
    </source>
</evidence>
<dbReference type="OMA" id="ISQSCWP"/>
<protein>
    <submittedName>
        <fullName evidence="4">Uncharacterized protein LOC113392005</fullName>
    </submittedName>
</protein>
<name>A0A8B8HGM5_VANTA</name>
<evidence type="ECO:0000256" key="1">
    <source>
        <dbReference type="SAM" id="Coils"/>
    </source>
</evidence>
<sequence length="426" mass="48758">MVNIVIAGLPKNVKVPKFISFLEKTLFEDGIKARLTNTSLIDGSIKSITLNMRSEDARKTRRYLNGLAYPYGGKEYVLECFSQDIKTLAHPRDRAPGDNHKALSTNGRYSHSPDHSKSPIGIKEELERIDLRIDLLKKQRLLMEEENKLLLEKKKLEILQNIGPNDFKQLANYEIACCHNNPAEITQLMVHSTPKKKKKNTNKLPNFNTPCKIILSEMKGVLSKYVNEENHDMLMSLIYSAIRKRIVIVLGGKTFMPASDIVHMYRIWYPYNTDTDLLDELSNTISQSCWPKKKTEYVENDDGSSQNMTESNNADNSDKPDNVTEESYKDIEVIEEAVINKESEAIVVTDTKDKSDKCEAIEIKDKSDIKELIKNESEVNASINEIQLKNLTNIDDFVDMKNDFDEWEDDNSKEEVTEELLSEVVK</sequence>
<dbReference type="Proteomes" id="UP001652626">
    <property type="component" value="Chromosome 27"/>
</dbReference>
<feature type="compositionally biased region" description="Polar residues" evidence="2">
    <location>
        <begin position="303"/>
        <end position="315"/>
    </location>
</feature>